<gene>
    <name evidence="4" type="ordered locus">Sulba_1797</name>
</gene>
<dbReference type="PATRIC" id="fig|760154.4.peg.1796"/>
<dbReference type="KEGG" id="sba:Sulba_1797"/>
<proteinExistence type="predicted"/>
<dbReference type="InterPro" id="IPR004606">
    <property type="entry name" value="Mop_domain"/>
</dbReference>
<keyword evidence="1 2" id="KW-0500">Molybdenum</keyword>
<name>I3XYQ4_SULBS</name>
<dbReference type="Proteomes" id="UP000006176">
    <property type="component" value="Chromosome"/>
</dbReference>
<reference evidence="4 5" key="1">
    <citation type="submission" date="2012-06" db="EMBL/GenBank/DDBJ databases">
        <title>Complete sequence of Sulfurospirillum barnesii SES-3.</title>
        <authorList>
            <consortium name="US DOE Joint Genome Institute"/>
            <person name="Lucas S."/>
            <person name="Han J."/>
            <person name="Lapidus A."/>
            <person name="Cheng J.-F."/>
            <person name="Goodwin L."/>
            <person name="Pitluck S."/>
            <person name="Peters L."/>
            <person name="Ovchinnikova G."/>
            <person name="Lu M."/>
            <person name="Detter J.C."/>
            <person name="Han C."/>
            <person name="Tapia R."/>
            <person name="Land M."/>
            <person name="Hauser L."/>
            <person name="Kyrpides N."/>
            <person name="Ivanova N."/>
            <person name="Pagani I."/>
            <person name="Stolz J."/>
            <person name="Arkin A."/>
            <person name="Dehal P."/>
            <person name="Oremland R."/>
            <person name="Saltikov C."/>
            <person name="Basu P."/>
            <person name="Hollibaugh J."/>
            <person name="Newman D."/>
            <person name="Stolyar S."/>
            <person name="Hazen T."/>
            <person name="Woyke T."/>
        </authorList>
    </citation>
    <scope>NUCLEOTIDE SEQUENCE [LARGE SCALE GENOMIC DNA]</scope>
    <source>
        <strain evidence="5">ATCC 700032 / DSM 10660 / SES-3</strain>
    </source>
</reference>
<protein>
    <submittedName>
        <fullName evidence="4">Molybdopterin-binding protein</fullName>
    </submittedName>
</protein>
<dbReference type="GO" id="GO:0015689">
    <property type="term" value="P:molybdate ion transport"/>
    <property type="evidence" value="ECO:0007669"/>
    <property type="project" value="InterPro"/>
</dbReference>
<dbReference type="SUPFAM" id="SSF50331">
    <property type="entry name" value="MOP-like"/>
    <property type="match status" value="1"/>
</dbReference>
<evidence type="ECO:0000313" key="4">
    <source>
        <dbReference type="EMBL" id="AFL69078.1"/>
    </source>
</evidence>
<dbReference type="InterPro" id="IPR008995">
    <property type="entry name" value="Mo/tungstate-bd_C_term_dom"/>
</dbReference>
<accession>I3XYQ4</accession>
<dbReference type="AlphaFoldDB" id="I3XYQ4"/>
<keyword evidence="5" id="KW-1185">Reference proteome</keyword>
<evidence type="ECO:0000313" key="5">
    <source>
        <dbReference type="Proteomes" id="UP000006176"/>
    </source>
</evidence>
<evidence type="ECO:0000256" key="2">
    <source>
        <dbReference type="PROSITE-ProRule" id="PRU01213"/>
    </source>
</evidence>
<dbReference type="STRING" id="760154.Sulba_1797"/>
<dbReference type="InterPro" id="IPR005116">
    <property type="entry name" value="Transp-assoc_OB_typ1"/>
</dbReference>
<dbReference type="HOGENOM" id="CLU_129782_1_0_7"/>
<evidence type="ECO:0000256" key="1">
    <source>
        <dbReference type="ARBA" id="ARBA00022505"/>
    </source>
</evidence>
<dbReference type="PROSITE" id="PS51866">
    <property type="entry name" value="MOP"/>
    <property type="match status" value="1"/>
</dbReference>
<dbReference type="EMBL" id="CP003333">
    <property type="protein sequence ID" value="AFL69078.1"/>
    <property type="molecule type" value="Genomic_DNA"/>
</dbReference>
<dbReference type="eggNOG" id="COG3585">
    <property type="taxonomic scope" value="Bacteria"/>
</dbReference>
<feature type="domain" description="Mop" evidence="3">
    <location>
        <begin position="64"/>
        <end position="129"/>
    </location>
</feature>
<dbReference type="RefSeq" id="WP_014769954.1">
    <property type="nucleotide sequence ID" value="NC_018002.1"/>
</dbReference>
<dbReference type="Pfam" id="PF03459">
    <property type="entry name" value="TOBE"/>
    <property type="match status" value="1"/>
</dbReference>
<sequence length="131" mass="13916">MNSIEATIQSIESVEGIARIVLDKEGKKLTAITLELPSSLHVGSVCRVLFKETEVGLAKNLCGAISFSNRFKGCVKELKKGALLSRILVGVESDVIASIVTTHAIAQLALEVGDEVEVLIKATEVSLEVIA</sequence>
<organism evidence="4 5">
    <name type="scientific">Sulfurospirillum barnesii (strain ATCC 700032 / DSM 10660 / SES-3)</name>
    <dbReference type="NCBI Taxonomy" id="760154"/>
    <lineage>
        <taxon>Bacteria</taxon>
        <taxon>Pseudomonadati</taxon>
        <taxon>Campylobacterota</taxon>
        <taxon>Epsilonproteobacteria</taxon>
        <taxon>Campylobacterales</taxon>
        <taxon>Sulfurospirillaceae</taxon>
        <taxon>Sulfurospirillum</taxon>
    </lineage>
</organism>
<dbReference type="Gene3D" id="2.40.50.100">
    <property type="match status" value="1"/>
</dbReference>
<evidence type="ECO:0000259" key="3">
    <source>
        <dbReference type="PROSITE" id="PS51866"/>
    </source>
</evidence>